<accession>A0AAU8MUN1</accession>
<gene>
    <name evidence="2" type="ORF">ABU614_00475</name>
</gene>
<dbReference type="GO" id="GO:0005737">
    <property type="term" value="C:cytoplasm"/>
    <property type="evidence" value="ECO:0007669"/>
    <property type="project" value="TreeGrafter"/>
</dbReference>
<dbReference type="InterPro" id="IPR055377">
    <property type="entry name" value="GH3_M"/>
</dbReference>
<proteinExistence type="predicted"/>
<sequence length="513" mass="55947">MGIGLGQQHYANFIGGLDTPERTQDEVLSRLIARGRDTAFGREHGFDRIDSLAEFRRRVPLRNYEELRPYVDRIVAGEADVLFPGEVFRFISSSGSTAGKAKVLPLPRVYFAETFNPFYLTYMEGAVRAHPGLAASRDRTVNFKWDPLRDTSVLSSGAPHVGLSQVNLANEFDSQALLEPGTQGPWATVPADIPADLDRLYFRLRMAAGHDIRQFIGINPAILAAIPQLLENNAERLFADLAAGRFGDRAVAAPDPALAERLSARRAARGRLLPADVWPNVERLLCWDEGIAGIYLHQVVADYGADVVVLPAPLAASEVPLAMHLLADGLRGVMAYNAAFFEFLDVQNGAAQTPLRLEQLREGASYAVVATQAGGFCRYVLGDLLEVTGRAGNVPTVAYAGRITQSASVPESALLRFMRRYNDEHDLRLRNFTFVPAAQGVLDLLVACNDADGIDIGEHTLRQAYAADAAMAGTSLGEVRQVPPAYFTQQWCDRVAAGLRPPQVKDRIVSPPG</sequence>
<feature type="domain" description="GH3 middle" evidence="1">
    <location>
        <begin position="333"/>
        <end position="402"/>
    </location>
</feature>
<dbReference type="AlphaFoldDB" id="A0AAU8MUN1"/>
<dbReference type="InterPro" id="IPR004993">
    <property type="entry name" value="GH3"/>
</dbReference>
<dbReference type="PANTHER" id="PTHR31901:SF9">
    <property type="entry name" value="GH3 DOMAIN-CONTAINING PROTEIN"/>
    <property type="match status" value="1"/>
</dbReference>
<evidence type="ECO:0000313" key="2">
    <source>
        <dbReference type="EMBL" id="XCO75313.1"/>
    </source>
</evidence>
<dbReference type="Pfam" id="PF23571">
    <property type="entry name" value="GH3_M"/>
    <property type="match status" value="1"/>
</dbReference>
<dbReference type="EMBL" id="CP159925">
    <property type="protein sequence ID" value="XCO75313.1"/>
    <property type="molecule type" value="Genomic_DNA"/>
</dbReference>
<evidence type="ECO:0000259" key="1">
    <source>
        <dbReference type="Pfam" id="PF23571"/>
    </source>
</evidence>
<dbReference type="RefSeq" id="WP_363798220.1">
    <property type="nucleotide sequence ID" value="NZ_CP159925.1"/>
</dbReference>
<reference evidence="2" key="1">
    <citation type="submission" date="2024-06" db="EMBL/GenBank/DDBJ databases">
        <authorList>
            <person name="Li S."/>
        </authorList>
    </citation>
    <scope>NUCLEOTIDE SEQUENCE</scope>
    <source>
        <strain evidence="2">SR10</strain>
    </source>
</reference>
<protein>
    <submittedName>
        <fullName evidence="2">GH3 auxin-responsive promoter family protein</fullName>
    </submittedName>
</protein>
<dbReference type="PANTHER" id="PTHR31901">
    <property type="entry name" value="GH3 DOMAIN-CONTAINING PROTEIN"/>
    <property type="match status" value="1"/>
</dbReference>
<name>A0AAU8MUN1_9GAMM</name>
<organism evidence="2">
    <name type="scientific">Lysobacter firmicutimachus</name>
    <dbReference type="NCBI Taxonomy" id="1792846"/>
    <lineage>
        <taxon>Bacteria</taxon>
        <taxon>Pseudomonadati</taxon>
        <taxon>Pseudomonadota</taxon>
        <taxon>Gammaproteobacteria</taxon>
        <taxon>Lysobacterales</taxon>
        <taxon>Lysobacteraceae</taxon>
        <taxon>Lysobacter</taxon>
    </lineage>
</organism>
<dbReference type="GO" id="GO:0016881">
    <property type="term" value="F:acid-amino acid ligase activity"/>
    <property type="evidence" value="ECO:0007669"/>
    <property type="project" value="TreeGrafter"/>
</dbReference>
<dbReference type="Pfam" id="PF03321">
    <property type="entry name" value="GH3"/>
    <property type="match status" value="1"/>
</dbReference>